<dbReference type="Gene3D" id="3.40.50.12780">
    <property type="entry name" value="N-terminal domain of ligase-like"/>
    <property type="match status" value="2"/>
</dbReference>
<dbReference type="InterPro" id="IPR023213">
    <property type="entry name" value="CAT-like_dom_sf"/>
</dbReference>
<evidence type="ECO:0000256" key="3">
    <source>
        <dbReference type="ARBA" id="ARBA00022598"/>
    </source>
</evidence>
<organism evidence="6 7">
    <name type="scientific">Colletotrichum musicola</name>
    <dbReference type="NCBI Taxonomy" id="2175873"/>
    <lineage>
        <taxon>Eukaryota</taxon>
        <taxon>Fungi</taxon>
        <taxon>Dikarya</taxon>
        <taxon>Ascomycota</taxon>
        <taxon>Pezizomycotina</taxon>
        <taxon>Sordariomycetes</taxon>
        <taxon>Hypocreomycetidae</taxon>
        <taxon>Glomerellales</taxon>
        <taxon>Glomerellaceae</taxon>
        <taxon>Colletotrichum</taxon>
        <taxon>Colletotrichum orchidearum species complex</taxon>
    </lineage>
</organism>
<proteinExistence type="inferred from homology"/>
<evidence type="ECO:0000313" key="6">
    <source>
        <dbReference type="EMBL" id="KAF6827744.1"/>
    </source>
</evidence>
<dbReference type="Pfam" id="PF00668">
    <property type="entry name" value="Condensation"/>
    <property type="match status" value="2"/>
</dbReference>
<name>A0A8H6KA75_9PEZI</name>
<dbReference type="InterPro" id="IPR020806">
    <property type="entry name" value="PKS_PP-bd"/>
</dbReference>
<feature type="domain" description="Carrier" evidence="5">
    <location>
        <begin position="966"/>
        <end position="1042"/>
    </location>
</feature>
<dbReference type="PROSITE" id="PS50075">
    <property type="entry name" value="CARRIER"/>
    <property type="match status" value="2"/>
</dbReference>
<dbReference type="Proteomes" id="UP000639643">
    <property type="component" value="Unassembled WGS sequence"/>
</dbReference>
<dbReference type="InterPro" id="IPR042099">
    <property type="entry name" value="ANL_N_sf"/>
</dbReference>
<dbReference type="GO" id="GO:0016874">
    <property type="term" value="F:ligase activity"/>
    <property type="evidence" value="ECO:0007669"/>
    <property type="project" value="UniProtKB-KW"/>
</dbReference>
<dbReference type="PANTHER" id="PTHR45527:SF1">
    <property type="entry name" value="FATTY ACID SYNTHASE"/>
    <property type="match status" value="1"/>
</dbReference>
<dbReference type="GO" id="GO:0043041">
    <property type="term" value="P:amino acid activation for nonribosomal peptide biosynthetic process"/>
    <property type="evidence" value="ECO:0007669"/>
    <property type="project" value="TreeGrafter"/>
</dbReference>
<evidence type="ECO:0000259" key="5">
    <source>
        <dbReference type="PROSITE" id="PS50075"/>
    </source>
</evidence>
<dbReference type="GO" id="GO:0044550">
    <property type="term" value="P:secondary metabolite biosynthetic process"/>
    <property type="evidence" value="ECO:0007669"/>
    <property type="project" value="TreeGrafter"/>
</dbReference>
<accession>A0A8H6KA75</accession>
<reference evidence="6" key="1">
    <citation type="journal article" date="2020" name="Phytopathology">
        <title>Genome Sequence Resources of Colletotrichum truncatum, C. plurivorum, C. musicola, and C. sojae: Four Species Pathogenic to Soybean (Glycine max).</title>
        <authorList>
            <person name="Rogerio F."/>
            <person name="Boufleur T.R."/>
            <person name="Ciampi-Guillardi M."/>
            <person name="Sukno S.A."/>
            <person name="Thon M.R."/>
            <person name="Massola Junior N.S."/>
            <person name="Baroncelli R."/>
        </authorList>
    </citation>
    <scope>NUCLEOTIDE SEQUENCE</scope>
    <source>
        <strain evidence="6">LFN0074</strain>
    </source>
</reference>
<dbReference type="InterPro" id="IPR000873">
    <property type="entry name" value="AMP-dep_synth/lig_dom"/>
</dbReference>
<dbReference type="GO" id="GO:0031177">
    <property type="term" value="F:phosphopantetheine binding"/>
    <property type="evidence" value="ECO:0007669"/>
    <property type="project" value="InterPro"/>
</dbReference>
<dbReference type="InterPro" id="IPR045851">
    <property type="entry name" value="AMP-bd_C_sf"/>
</dbReference>
<dbReference type="NCBIfam" id="TIGR01733">
    <property type="entry name" value="AA-adenyl-dom"/>
    <property type="match status" value="1"/>
</dbReference>
<dbReference type="InterPro" id="IPR001242">
    <property type="entry name" value="Condensation_dom"/>
</dbReference>
<dbReference type="Pfam" id="PF00550">
    <property type="entry name" value="PP-binding"/>
    <property type="match status" value="2"/>
</dbReference>
<keyword evidence="1" id="KW-0596">Phosphopantetheine</keyword>
<dbReference type="FunFam" id="3.40.50.12780:FF:000012">
    <property type="entry name" value="Non-ribosomal peptide synthetase"/>
    <property type="match status" value="1"/>
</dbReference>
<dbReference type="InterPro" id="IPR036736">
    <property type="entry name" value="ACP-like_sf"/>
</dbReference>
<evidence type="ECO:0000313" key="7">
    <source>
        <dbReference type="Proteomes" id="UP000639643"/>
    </source>
</evidence>
<keyword evidence="2" id="KW-0597">Phosphoprotein</keyword>
<evidence type="ECO:0000256" key="1">
    <source>
        <dbReference type="ARBA" id="ARBA00022450"/>
    </source>
</evidence>
<dbReference type="GO" id="GO:0005737">
    <property type="term" value="C:cytoplasm"/>
    <property type="evidence" value="ECO:0007669"/>
    <property type="project" value="TreeGrafter"/>
</dbReference>
<dbReference type="InterPro" id="IPR006162">
    <property type="entry name" value="Ppantetheine_attach_site"/>
</dbReference>
<gene>
    <name evidence="6" type="ORF">CMUS01_08873</name>
</gene>
<comment type="similarity">
    <text evidence="4">Belongs to the NRP synthetase family.</text>
</comment>
<dbReference type="Gene3D" id="3.30.559.30">
    <property type="entry name" value="Nonribosomal peptide synthetase, condensation domain"/>
    <property type="match status" value="3"/>
</dbReference>
<dbReference type="OrthoDB" id="416786at2759"/>
<dbReference type="FunFam" id="3.40.50.980:FF:000001">
    <property type="entry name" value="Non-ribosomal peptide synthetase"/>
    <property type="match status" value="1"/>
</dbReference>
<dbReference type="PROSITE" id="PS00455">
    <property type="entry name" value="AMP_BINDING"/>
    <property type="match status" value="2"/>
</dbReference>
<dbReference type="Gene3D" id="3.30.559.10">
    <property type="entry name" value="Chloramphenicol acetyltransferase-like domain"/>
    <property type="match status" value="2"/>
</dbReference>
<dbReference type="Pfam" id="PF00501">
    <property type="entry name" value="AMP-binding"/>
    <property type="match status" value="2"/>
</dbReference>
<dbReference type="SUPFAM" id="SSF52777">
    <property type="entry name" value="CoA-dependent acyltransferases"/>
    <property type="match status" value="5"/>
</dbReference>
<feature type="domain" description="Carrier" evidence="5">
    <location>
        <begin position="2035"/>
        <end position="2111"/>
    </location>
</feature>
<dbReference type="InterPro" id="IPR009081">
    <property type="entry name" value="PP-bd_ACP"/>
</dbReference>
<protein>
    <submittedName>
        <fullName evidence="6">Bacitracin synthase 3</fullName>
    </submittedName>
</protein>
<keyword evidence="7" id="KW-1185">Reference proteome</keyword>
<evidence type="ECO:0000256" key="2">
    <source>
        <dbReference type="ARBA" id="ARBA00022553"/>
    </source>
</evidence>
<evidence type="ECO:0000256" key="4">
    <source>
        <dbReference type="ARBA" id="ARBA00029454"/>
    </source>
</evidence>
<keyword evidence="3" id="KW-0436">Ligase</keyword>
<dbReference type="Gene3D" id="1.10.1200.10">
    <property type="entry name" value="ACP-like"/>
    <property type="match status" value="2"/>
</dbReference>
<dbReference type="PANTHER" id="PTHR45527">
    <property type="entry name" value="NONRIBOSOMAL PEPTIDE SYNTHETASE"/>
    <property type="match status" value="1"/>
</dbReference>
<dbReference type="Gene3D" id="3.30.300.30">
    <property type="match status" value="2"/>
</dbReference>
<dbReference type="CDD" id="cd05918">
    <property type="entry name" value="A_NRPS_SidN3_like"/>
    <property type="match status" value="1"/>
</dbReference>
<dbReference type="EMBL" id="WIGM01000359">
    <property type="protein sequence ID" value="KAF6827744.1"/>
    <property type="molecule type" value="Genomic_DNA"/>
</dbReference>
<dbReference type="PROSITE" id="PS00012">
    <property type="entry name" value="PHOSPHOPANTETHEINE"/>
    <property type="match status" value="1"/>
</dbReference>
<dbReference type="FunFam" id="3.30.300.30:FF:000015">
    <property type="entry name" value="Nonribosomal peptide synthase SidD"/>
    <property type="match status" value="1"/>
</dbReference>
<dbReference type="SUPFAM" id="SSF56801">
    <property type="entry name" value="Acetyl-CoA synthetase-like"/>
    <property type="match status" value="2"/>
</dbReference>
<sequence length="2566" mass="283276">MQLVRHIENHEDFFLPNSLNLYNDLKVHSPGKENISTFSEIEAVFPATEIQRDILNEDVQWAEVELFSGNASSYGLETIFNAWTSLASHHVCLRSYLTTNPKFGEPQVVIQRRIERIRWNKAGEKYRPPNDSPAYVSVDGTRHVDGISVILHFHRALIDTTSLHTIKLDYALQLHGLPGIESAGFATYIRYLNRQREDIEASKTFWSSAFSDTVPQSVFGEPSELNDTTLTRHGVSAVVTSLELGKLTSLDAYMHRPASWRQTFFEVVWAHVLSAHTGSDEVTFGTVRRDESFIGAETCVGCVDQTYLVRFQVAGEQRPTILDSTKSLDTFHDEAGRHAFIGLNEIQHLARHKKTVESAVSYSQTTNTPCIAPGLSRFPVVLCISDADALRLTLKCKAYIPLDEVEVILKHFVAGVFRAASILSLESDRPLTSLDLISEDEKQTIISQSTSFRLAEPTTIPKLFEKTVASCPNKIAVDFEGKESLTFLELNRRSNGLARKLQLSKEAIFPILMDRSLEMVVTILAVLKSGAAYTVLDPDSPVHRLEQIIGDCKATTVLASSKYLGLLSVTADVQHALSDLDSQGEESPDIFDNLDRDIATEDVCYVIYTSGSTGKPKGALLTHRAATSGMGYHSLNDLRRWLLFYNPSFSAAQRTILGTLVHGGTVVLARKETLTGDLAGVINNLSIDALGITPSALSLIRPDDVPRLRQITLVGERISQELVDTWACLDTLKLRNTYGLSECTQLNFGRELSNSTSGTLNPRVVGTPTDTTGAFILQPGTESLSPILVTGELCLCGPQLSEGYVNNPALTERAFIDNPFGPGKLYRTGDRARRLAGGQIEILGRIDMQVKINGQKVEPAEVDRLLLVCDGINASVTLPFDIEGRLTLVTGVVIAAGHTIRSSVTAARDYLREHLPAYMLPGLWLPLDEIPKNSNGKVNLHHLREQAKQLGSVGFANLMAGTEDDNTMDQIEEKLAKVWARLLDIDVSSVRPSHVFTDLGGSSIQAIQVVSELRNAGLAVELSDLLVDKTLKAIAAESRAFDPEGQQDLEPFALIADQGFLSDLKRDGDVVDAYPATPFQEAMLAYINTPSDPYTYSRTWDVSHLDVRNLRQSFGEVFRAREILRTVFVPHRRSFIQAVRSDVTLPWHESSESLEEYSSRIKDLQWDLSSPLWKVAILANRVLVVTMHHSLFDFWSHRFLYDDVASVYNSGRPAPKRPGFRNFVRHLQQSDATASETFWSAYLEGANTVKLNHSPTAETSRRELNLGFSLSERASRVGFTLGTVIYAAWAILLSRQLGTEDVTFATTISGREVPVDGIHAVDGPTMTTVPQRVKFGSETTLGELAQNTVFGFARLLRHSQAGMLGALRAHKLSPQAIDTLVNILVLGSDSRQFHQPDAKEIFRMHGGQPQWASGSDTTVLEVEETTGSANTTTIRLISAMEPRRLGFLESSFVTIVKQILEQPALAVSSVAIMGDDERDFLYNTLSNRKTLHVPHAEFLHNAFERHASNSPERVAIDFNGSEQVSYATLDKLANRFAHELIDRGLRPGDLVPLVLDKSVDMIVAILGVLKAGGAYVPLSADNPTERNAFVVSDTKAKLLVLHPQHAAFGEHAREHLGVETLVLDNYNSLTDFAIGSRDASVAPAVATTPDSLAYLIYTSGSTGLPKGVKVPHRAAAAAVVSMAEVEGRHQGTWRTLQFANYVFDASVQDFFNTLSTGGTLCMAPTDVLLSDIAGCINRMDARQSIITPTVAKLFSPDDVPRFETLIVGGEPLTSDVVDVWGPRCKILNVYGPTETSMVVTTKAVEWSPEQDSRRIGNIGAPFPTVMAFIVHPDGEVLQPYGAVGELCIGGPQVTDGYMNRPDLTGAAYIDSHVLGTRIYRTGDLARWLPGGEIECLGRKDSQVKIHGHRIELGEVEESIRRSGLVKDTVATVASVHGKVHLVAFCVFDEVIAAVNESGAQDPSALRSTIDELRGSLGSLATYMVPKFVIPMSTFPKLPSRKVDRKTLKNVVDNLAYDFMAQCVLEAPDASYEVVPVETPAEEVLQSIWADVFDVSPEQLGLEANFFSLGGDSISAISLTGHLRRAGYTLTVLDILKSPKLKDLAASMRKTELSSLAPKVFEAPGIVTETMQRAGLQWDEDVDYVYPCPPGQAEFLKQGSRDSQMWVLQTVRRMPADIHPDAWIEATTKLTEINDILRTSWLQVSPEDWVGVVLRSSQLDLEMPKLDSEDEISRFIERFWEDRFEFGRPFIKYAVIAHKDSSWDLVIKMDHAVYDGTLLRVFDDHFGALLRNEPLPPRVEFRDFAQHVFQEDKTSSLEYWKTSMKGVDARNQIIHDIDLALVESPKITASLRREIDTADIDRTASHFGVTPSIIFQAAFSLWLAGATDSADVRFDYLLSGRNVALPDPQSINGTLANFLPFRTALEPKEPVTSFLSRLQDDFWAVTENGLVGLDEIYRTAGLSRETHGNRVLFLSQPFEPTAGDDPNGQFRWLVMAKSKVRMFQPYALVVEVSKSLGERHVLKVMYDEGLFDAAAAEKIADDISVLAKVLMDGGGVTRGVVDSRDRR</sequence>
<dbReference type="SMART" id="SM00823">
    <property type="entry name" value="PKS_PP"/>
    <property type="match status" value="2"/>
</dbReference>
<dbReference type="SUPFAM" id="SSF47336">
    <property type="entry name" value="ACP-like"/>
    <property type="match status" value="2"/>
</dbReference>
<comment type="caution">
    <text evidence="6">The sequence shown here is derived from an EMBL/GenBank/DDBJ whole genome shotgun (WGS) entry which is preliminary data.</text>
</comment>
<dbReference type="InterPro" id="IPR020845">
    <property type="entry name" value="AMP-binding_CS"/>
</dbReference>
<dbReference type="InterPro" id="IPR010071">
    <property type="entry name" value="AA_adenyl_dom"/>
</dbReference>